<dbReference type="RefSeq" id="WP_119757481.1">
    <property type="nucleotide sequence ID" value="NZ_CP032382.1"/>
</dbReference>
<dbReference type="Pfam" id="PF13424">
    <property type="entry name" value="TPR_12"/>
    <property type="match status" value="1"/>
</dbReference>
<dbReference type="Gene3D" id="3.30.565.10">
    <property type="entry name" value="Histidine kinase-like ATPase, C-terminal domain"/>
    <property type="match status" value="1"/>
</dbReference>
<dbReference type="SUPFAM" id="SSF48452">
    <property type="entry name" value="TPR-like"/>
    <property type="match status" value="2"/>
</dbReference>
<dbReference type="InterPro" id="IPR010559">
    <property type="entry name" value="Sig_transdc_His_kin_internal"/>
</dbReference>
<dbReference type="Pfam" id="PF06580">
    <property type="entry name" value="His_kinase"/>
    <property type="match status" value="1"/>
</dbReference>
<sequence length="650" mass="73922">MRQRIVIVFCFLGILLSTTGYGQASKKDSYTKFKSNSSRQSVSVLLNEASGMKDKDPQNALSKVREALGLSLANGESFNEGRCYLLLGEINEGLQEWKLALDNYGHAREKLVTPKGGYTDEYVRAVQGMGNTALKLGQYAEALKHFEEALQLSRNANQKAALQLSLSEVYYQMERYPEALVPLKEIDLTPKKVVSSDNSFSNQAKNQEAKIYARLNNLDKSKALFDSSVNTLRQTKNVSPEEDQSLQKAKEEIAGVFRSQNRYDDEIDLRNKSIEYNLESNNFSEVTKDKVEIGNALDAKGEPRAALRAIEEAARIADTLHNPKEQMYAYQTLANLYEKNGMTSKALDAYHKFSFHVTQADSLNEVQRLQQARILNIQKDITELSKNVSLGKQEESLEQATVTRQRIIIYGLLALLLVIGTTSYFTYKNAQASKMANQLLALKSLRSQMNPHFIFNALNSVNHFIAQQDERAANKFLSEFSQLMRLVLENSQEDFIPLQQEQDILSLYLKLEHYRFRDKFDYTIDVDASLNTEAMEVPPMLIQPYIENAVWHGLRYREEKGHLSLRFIKDNGQLVVEIKDNGIGRKRSAALKTAQQKKHRSTGLKNIRERLDILNKVYKTHYRVAIDDLPEGSGTEVRVYLPMKNHTASL</sequence>
<dbReference type="PANTHER" id="PTHR34220:SF7">
    <property type="entry name" value="SENSOR HISTIDINE KINASE YPDA"/>
    <property type="match status" value="1"/>
</dbReference>
<dbReference type="GO" id="GO:0016020">
    <property type="term" value="C:membrane"/>
    <property type="evidence" value="ECO:0007669"/>
    <property type="project" value="InterPro"/>
</dbReference>
<dbReference type="EMBL" id="CP032382">
    <property type="protein sequence ID" value="AYB34262.1"/>
    <property type="molecule type" value="Genomic_DNA"/>
</dbReference>
<dbReference type="Proteomes" id="UP000266183">
    <property type="component" value="Chromosome"/>
</dbReference>
<keyword evidence="1" id="KW-0802">TPR repeat</keyword>
<dbReference type="KEGG" id="chk:D4L85_28415"/>
<accession>A0A385STS1</accession>
<dbReference type="InterPro" id="IPR036890">
    <property type="entry name" value="HATPase_C_sf"/>
</dbReference>
<dbReference type="InterPro" id="IPR019734">
    <property type="entry name" value="TPR_rpt"/>
</dbReference>
<dbReference type="InterPro" id="IPR050640">
    <property type="entry name" value="Bact_2-comp_sensor_kinase"/>
</dbReference>
<organism evidence="4 5">
    <name type="scientific">Chryseolinea soli</name>
    <dbReference type="NCBI Taxonomy" id="2321403"/>
    <lineage>
        <taxon>Bacteria</taxon>
        <taxon>Pseudomonadati</taxon>
        <taxon>Bacteroidota</taxon>
        <taxon>Cytophagia</taxon>
        <taxon>Cytophagales</taxon>
        <taxon>Fulvivirgaceae</taxon>
        <taxon>Chryseolinea</taxon>
    </lineage>
</organism>
<keyword evidence="2" id="KW-0812">Transmembrane</keyword>
<evidence type="ECO:0000256" key="2">
    <source>
        <dbReference type="SAM" id="Phobius"/>
    </source>
</evidence>
<proteinExistence type="predicted"/>
<name>A0A385STS1_9BACT</name>
<reference evidence="5" key="1">
    <citation type="submission" date="2018-09" db="EMBL/GenBank/DDBJ databases">
        <title>Chryseolinea sp. KIS68-18 isolated from soil.</title>
        <authorList>
            <person name="Weon H.-Y."/>
            <person name="Kwon S.-W."/>
            <person name="Lee S.A."/>
        </authorList>
    </citation>
    <scope>NUCLEOTIDE SEQUENCE [LARGE SCALE GENOMIC DNA]</scope>
    <source>
        <strain evidence="5">KIS68-18</strain>
    </source>
</reference>
<feature type="repeat" description="TPR" evidence="1">
    <location>
        <begin position="123"/>
        <end position="156"/>
    </location>
</feature>
<dbReference type="PROSITE" id="PS50005">
    <property type="entry name" value="TPR"/>
    <property type="match status" value="1"/>
</dbReference>
<keyword evidence="2" id="KW-1133">Transmembrane helix</keyword>
<evidence type="ECO:0000256" key="1">
    <source>
        <dbReference type="PROSITE-ProRule" id="PRU00339"/>
    </source>
</evidence>
<dbReference type="GO" id="GO:0000155">
    <property type="term" value="F:phosphorelay sensor kinase activity"/>
    <property type="evidence" value="ECO:0007669"/>
    <property type="project" value="InterPro"/>
</dbReference>
<dbReference type="SMART" id="SM00028">
    <property type="entry name" value="TPR"/>
    <property type="match status" value="5"/>
</dbReference>
<dbReference type="Gene3D" id="1.25.40.10">
    <property type="entry name" value="Tetratricopeptide repeat domain"/>
    <property type="match status" value="2"/>
</dbReference>
<evidence type="ECO:0000313" key="5">
    <source>
        <dbReference type="Proteomes" id="UP000266183"/>
    </source>
</evidence>
<evidence type="ECO:0000313" key="4">
    <source>
        <dbReference type="EMBL" id="AYB34262.1"/>
    </source>
</evidence>
<dbReference type="OrthoDB" id="6190788at2"/>
<dbReference type="AlphaFoldDB" id="A0A385STS1"/>
<feature type="domain" description="Signal transduction histidine kinase internal region" evidence="3">
    <location>
        <begin position="442"/>
        <end position="520"/>
    </location>
</feature>
<dbReference type="PANTHER" id="PTHR34220">
    <property type="entry name" value="SENSOR HISTIDINE KINASE YPDA"/>
    <property type="match status" value="1"/>
</dbReference>
<feature type="transmembrane region" description="Helical" evidence="2">
    <location>
        <begin position="407"/>
        <end position="427"/>
    </location>
</feature>
<evidence type="ECO:0000259" key="3">
    <source>
        <dbReference type="Pfam" id="PF06580"/>
    </source>
</evidence>
<dbReference type="PROSITE" id="PS50293">
    <property type="entry name" value="TPR_REGION"/>
    <property type="match status" value="1"/>
</dbReference>
<gene>
    <name evidence="4" type="ORF">D4L85_28415</name>
</gene>
<dbReference type="InterPro" id="IPR011990">
    <property type="entry name" value="TPR-like_helical_dom_sf"/>
</dbReference>
<keyword evidence="5" id="KW-1185">Reference proteome</keyword>
<keyword evidence="2" id="KW-0472">Membrane</keyword>
<protein>
    <submittedName>
        <fullName evidence="4">Tetratricopeptide repeat protein</fullName>
    </submittedName>
</protein>
<dbReference type="SUPFAM" id="SSF55874">
    <property type="entry name" value="ATPase domain of HSP90 chaperone/DNA topoisomerase II/histidine kinase"/>
    <property type="match status" value="1"/>
</dbReference>